<dbReference type="PANTHER" id="PTHR11439:SF483">
    <property type="entry name" value="PEPTIDE SYNTHASE GLIP-LIKE, PUTATIVE (AFU_ORTHOLOGUE AFUA_3G12920)-RELATED"/>
    <property type="match status" value="1"/>
</dbReference>
<proteinExistence type="predicted"/>
<evidence type="ECO:0000313" key="1">
    <source>
        <dbReference type="EMBL" id="GJT12025.1"/>
    </source>
</evidence>
<dbReference type="Proteomes" id="UP001151760">
    <property type="component" value="Unassembled WGS sequence"/>
</dbReference>
<evidence type="ECO:0000313" key="2">
    <source>
        <dbReference type="Proteomes" id="UP001151760"/>
    </source>
</evidence>
<dbReference type="PANTHER" id="PTHR11439">
    <property type="entry name" value="GAG-POL-RELATED RETROTRANSPOSON"/>
    <property type="match status" value="1"/>
</dbReference>
<keyword evidence="2" id="KW-1185">Reference proteome</keyword>
<gene>
    <name evidence="1" type="ORF">Tco_0859067</name>
</gene>
<sequence>MSRKRVLTLDEDSESVDSTKFQEDHKVSHLKAVKRILGYVKRTQHLGLWYPKDMRVNVLVYADSYHAAERACQQALWMKQAFMDYNIMLDEVPILCDDKCDINLTSSPIDYPRTNHTEIRHHFLKDIIAKKHITIDKISLEENVANILTKPLEKDQLTTLE</sequence>
<comment type="caution">
    <text evidence="1">The sequence shown here is derived from an EMBL/GenBank/DDBJ whole genome shotgun (WGS) entry which is preliminary data.</text>
</comment>
<dbReference type="EMBL" id="BQNB010013115">
    <property type="protein sequence ID" value="GJT12025.1"/>
    <property type="molecule type" value="Genomic_DNA"/>
</dbReference>
<protein>
    <recommendedName>
        <fullName evidence="3">Copia protein</fullName>
    </recommendedName>
</protein>
<organism evidence="1 2">
    <name type="scientific">Tanacetum coccineum</name>
    <dbReference type="NCBI Taxonomy" id="301880"/>
    <lineage>
        <taxon>Eukaryota</taxon>
        <taxon>Viridiplantae</taxon>
        <taxon>Streptophyta</taxon>
        <taxon>Embryophyta</taxon>
        <taxon>Tracheophyta</taxon>
        <taxon>Spermatophyta</taxon>
        <taxon>Magnoliopsida</taxon>
        <taxon>eudicotyledons</taxon>
        <taxon>Gunneridae</taxon>
        <taxon>Pentapetalae</taxon>
        <taxon>asterids</taxon>
        <taxon>campanulids</taxon>
        <taxon>Asterales</taxon>
        <taxon>Asteraceae</taxon>
        <taxon>Asteroideae</taxon>
        <taxon>Anthemideae</taxon>
        <taxon>Anthemidinae</taxon>
        <taxon>Tanacetum</taxon>
    </lineage>
</organism>
<reference evidence="1" key="1">
    <citation type="journal article" date="2022" name="Int. J. Mol. Sci.">
        <title>Draft Genome of Tanacetum Coccineum: Genomic Comparison of Closely Related Tanacetum-Family Plants.</title>
        <authorList>
            <person name="Yamashiro T."/>
            <person name="Shiraishi A."/>
            <person name="Nakayama K."/>
            <person name="Satake H."/>
        </authorList>
    </citation>
    <scope>NUCLEOTIDE SEQUENCE</scope>
</reference>
<reference evidence="1" key="2">
    <citation type="submission" date="2022-01" db="EMBL/GenBank/DDBJ databases">
        <authorList>
            <person name="Yamashiro T."/>
            <person name="Shiraishi A."/>
            <person name="Satake H."/>
            <person name="Nakayama K."/>
        </authorList>
    </citation>
    <scope>NUCLEOTIDE SEQUENCE</scope>
</reference>
<accession>A0ABQ5BB25</accession>
<dbReference type="CDD" id="cd09272">
    <property type="entry name" value="RNase_HI_RT_Ty1"/>
    <property type="match status" value="1"/>
</dbReference>
<evidence type="ECO:0008006" key="3">
    <source>
        <dbReference type="Google" id="ProtNLM"/>
    </source>
</evidence>
<name>A0ABQ5BB25_9ASTR</name>